<dbReference type="Proteomes" id="UP001595791">
    <property type="component" value="Unassembled WGS sequence"/>
</dbReference>
<protein>
    <submittedName>
        <fullName evidence="1">Uncharacterized protein</fullName>
    </submittedName>
</protein>
<sequence length="50" mass="5849">MPYQVELELSYHPKLDYSALERANTFRLIEGIREIGEGWISSSIYWELSG</sequence>
<accession>A0ABV8MV53</accession>
<reference evidence="2" key="1">
    <citation type="journal article" date="2019" name="Int. J. Syst. Evol. Microbiol.">
        <title>The Global Catalogue of Microorganisms (GCM) 10K type strain sequencing project: providing services to taxonomists for standard genome sequencing and annotation.</title>
        <authorList>
            <consortium name="The Broad Institute Genomics Platform"/>
            <consortium name="The Broad Institute Genome Sequencing Center for Infectious Disease"/>
            <person name="Wu L."/>
            <person name="Ma J."/>
        </authorList>
    </citation>
    <scope>NUCLEOTIDE SEQUENCE [LARGE SCALE GENOMIC DNA]</scope>
    <source>
        <strain evidence="2">LMG 29894</strain>
    </source>
</reference>
<gene>
    <name evidence="1" type="ORF">ACFOW7_20130</name>
</gene>
<keyword evidence="2" id="KW-1185">Reference proteome</keyword>
<name>A0ABV8MV53_9NEIS</name>
<evidence type="ECO:0000313" key="1">
    <source>
        <dbReference type="EMBL" id="MFC4161649.1"/>
    </source>
</evidence>
<dbReference type="RefSeq" id="WP_378167828.1">
    <property type="nucleotide sequence ID" value="NZ_JBHSBU010000001.1"/>
</dbReference>
<comment type="caution">
    <text evidence="1">The sequence shown here is derived from an EMBL/GenBank/DDBJ whole genome shotgun (WGS) entry which is preliminary data.</text>
</comment>
<proteinExistence type="predicted"/>
<organism evidence="1 2">
    <name type="scientific">Chitinimonas lacunae</name>
    <dbReference type="NCBI Taxonomy" id="1963018"/>
    <lineage>
        <taxon>Bacteria</taxon>
        <taxon>Pseudomonadati</taxon>
        <taxon>Pseudomonadota</taxon>
        <taxon>Betaproteobacteria</taxon>
        <taxon>Neisseriales</taxon>
        <taxon>Chitinibacteraceae</taxon>
        <taxon>Chitinimonas</taxon>
    </lineage>
</organism>
<dbReference type="EMBL" id="JBHSBU010000001">
    <property type="protein sequence ID" value="MFC4161649.1"/>
    <property type="molecule type" value="Genomic_DNA"/>
</dbReference>
<evidence type="ECO:0000313" key="2">
    <source>
        <dbReference type="Proteomes" id="UP001595791"/>
    </source>
</evidence>